<feature type="compositionally biased region" description="Low complexity" evidence="1">
    <location>
        <begin position="343"/>
        <end position="352"/>
    </location>
</feature>
<dbReference type="AlphaFoldDB" id="A0A445DFH7"/>
<protein>
    <recommendedName>
        <fullName evidence="4">CCHC-type domain-containing protein</fullName>
    </recommendedName>
</protein>
<feature type="region of interest" description="Disordered" evidence="1">
    <location>
        <begin position="330"/>
        <end position="352"/>
    </location>
</feature>
<comment type="caution">
    <text evidence="2">The sequence shown here is derived from an EMBL/GenBank/DDBJ whole genome shotgun (WGS) entry which is preliminary data.</text>
</comment>
<organism evidence="2 3">
    <name type="scientific">Arachis hypogaea</name>
    <name type="common">Peanut</name>
    <dbReference type="NCBI Taxonomy" id="3818"/>
    <lineage>
        <taxon>Eukaryota</taxon>
        <taxon>Viridiplantae</taxon>
        <taxon>Streptophyta</taxon>
        <taxon>Embryophyta</taxon>
        <taxon>Tracheophyta</taxon>
        <taxon>Spermatophyta</taxon>
        <taxon>Magnoliopsida</taxon>
        <taxon>eudicotyledons</taxon>
        <taxon>Gunneridae</taxon>
        <taxon>Pentapetalae</taxon>
        <taxon>rosids</taxon>
        <taxon>fabids</taxon>
        <taxon>Fabales</taxon>
        <taxon>Fabaceae</taxon>
        <taxon>Papilionoideae</taxon>
        <taxon>50 kb inversion clade</taxon>
        <taxon>dalbergioids sensu lato</taxon>
        <taxon>Dalbergieae</taxon>
        <taxon>Pterocarpus clade</taxon>
        <taxon>Arachis</taxon>
    </lineage>
</organism>
<dbReference type="Proteomes" id="UP000289738">
    <property type="component" value="Chromosome A04"/>
</dbReference>
<evidence type="ECO:0008006" key="4">
    <source>
        <dbReference type="Google" id="ProtNLM"/>
    </source>
</evidence>
<proteinExistence type="predicted"/>
<evidence type="ECO:0000313" key="2">
    <source>
        <dbReference type="EMBL" id="RYR61903.1"/>
    </source>
</evidence>
<evidence type="ECO:0000313" key="3">
    <source>
        <dbReference type="Proteomes" id="UP000289738"/>
    </source>
</evidence>
<evidence type="ECO:0000256" key="1">
    <source>
        <dbReference type="SAM" id="MobiDB-lite"/>
    </source>
</evidence>
<accession>A0A445DFH7</accession>
<gene>
    <name evidence="2" type="ORF">Ahy_A04g019150</name>
</gene>
<keyword evidence="3" id="KW-1185">Reference proteome</keyword>
<name>A0A445DFH7_ARAHY</name>
<dbReference type="EMBL" id="SDMP01000004">
    <property type="protein sequence ID" value="RYR61903.1"/>
    <property type="molecule type" value="Genomic_DNA"/>
</dbReference>
<sequence>MLVVDEASMQGMFSIYQQTWAQVSVIELYVEFEELVEVDLPEANIDWTVYNTESKEKFEGTYHIVGLTEEVGEDDIIAESNIADVANARASQNPSREPSFMHALDLNAMNASEFPEYVNSDPVIVTDDEFVVGIEFSSRETVITAIKDYTIRRGVDYRVIRRYNGSHTCTRTRISQDHAKLNLDMIAEPKFNYMTSYHKAWLTKQKAIANLFGGWEASYKALPSWFEAMNEVFEVREMPRGMEYTIESLIAMSLHVVRTNDLIGNNMFMRARFKPLENPATWPVYQGPRHIPNMYLKRVSKGSPKITHFLNQMDMRDMCGPRHCRLCGDEGHSESRCSHHARSSAGGSAPIS</sequence>
<reference evidence="2 3" key="1">
    <citation type="submission" date="2019-01" db="EMBL/GenBank/DDBJ databases">
        <title>Sequencing of cultivated peanut Arachis hypogaea provides insights into genome evolution and oil improvement.</title>
        <authorList>
            <person name="Chen X."/>
        </authorList>
    </citation>
    <scope>NUCLEOTIDE SEQUENCE [LARGE SCALE GENOMIC DNA]</scope>
    <source>
        <strain evidence="3">cv. Fuhuasheng</strain>
        <tissue evidence="2">Leaves</tissue>
    </source>
</reference>